<dbReference type="VEuPathDB" id="AmoebaDB:FDP41_008112"/>
<dbReference type="VEuPathDB" id="AmoebaDB:NfTy_092080"/>
<dbReference type="EMBL" id="VFQX01000060">
    <property type="protein sequence ID" value="KAF0973408.1"/>
    <property type="molecule type" value="Genomic_DNA"/>
</dbReference>
<evidence type="ECO:0000313" key="1">
    <source>
        <dbReference type="EMBL" id="KAF0973408.1"/>
    </source>
</evidence>
<proteinExistence type="predicted"/>
<dbReference type="GeneID" id="68115330"/>
<dbReference type="OrthoDB" id="10256690at2759"/>
<protein>
    <submittedName>
        <fullName evidence="1">Uncharacterized protein</fullName>
    </submittedName>
</protein>
<dbReference type="Proteomes" id="UP000444721">
    <property type="component" value="Unassembled WGS sequence"/>
</dbReference>
<organism evidence="1 2">
    <name type="scientific">Naegleria fowleri</name>
    <name type="common">Brain eating amoeba</name>
    <dbReference type="NCBI Taxonomy" id="5763"/>
    <lineage>
        <taxon>Eukaryota</taxon>
        <taxon>Discoba</taxon>
        <taxon>Heterolobosea</taxon>
        <taxon>Tetramitia</taxon>
        <taxon>Eutetramitia</taxon>
        <taxon>Vahlkampfiidae</taxon>
        <taxon>Naegleria</taxon>
    </lineage>
</organism>
<dbReference type="OMA" id="CKEISAI"/>
<dbReference type="AlphaFoldDB" id="A0A6A5BH94"/>
<accession>A0A6A5BH94</accession>
<name>A0A6A5BH94_NAEFO</name>
<dbReference type="RefSeq" id="XP_044558121.1">
    <property type="nucleotide sequence ID" value="XM_044711931.1"/>
</dbReference>
<sequence length="271" mass="31742">MMMNPFIQNEHVSWRGVNCFHTFIKSCFYWQIPSDIKLDGKVSRGSSHKPHNRDESVLFEDAKNLPQKRNEFDKWQCKEISAIKDLSTLLQKSATKDAILQNNQPIFDTLIQHINCMLLAPNAKTMIHFYEKLEHLFESLRETFQHLNDPELQIKLSQEWITKFRDLQLQPDQSYVGFIGLGRFYLMLNQLEEAKSVFLTLNLIDNQMGIEKGGTGHTDYPALYFSFVYLMRIYHELNQWEQADGCRRAILDIEGNGNAVISPFLEKYQKN</sequence>
<evidence type="ECO:0000313" key="2">
    <source>
        <dbReference type="Proteomes" id="UP000444721"/>
    </source>
</evidence>
<gene>
    <name evidence="1" type="ORF">FDP41_008112</name>
</gene>
<reference evidence="1 2" key="1">
    <citation type="journal article" date="2019" name="Sci. Rep.">
        <title>Nanopore sequencing improves the draft genome of the human pathogenic amoeba Naegleria fowleri.</title>
        <authorList>
            <person name="Liechti N."/>
            <person name="Schurch N."/>
            <person name="Bruggmann R."/>
            <person name="Wittwer M."/>
        </authorList>
    </citation>
    <scope>NUCLEOTIDE SEQUENCE [LARGE SCALE GENOMIC DNA]</scope>
    <source>
        <strain evidence="1 2">ATCC 30894</strain>
    </source>
</reference>
<comment type="caution">
    <text evidence="1">The sequence shown here is derived from an EMBL/GenBank/DDBJ whole genome shotgun (WGS) entry which is preliminary data.</text>
</comment>
<keyword evidence="2" id="KW-1185">Reference proteome</keyword>
<dbReference type="VEuPathDB" id="AmoebaDB:NF0055410"/>